<evidence type="ECO:0000256" key="2">
    <source>
        <dbReference type="SAM" id="Phobius"/>
    </source>
</evidence>
<dbReference type="OrthoDB" id="5497849at2"/>
<dbReference type="InterPro" id="IPR050445">
    <property type="entry name" value="Bact_polysacc_biosynth/exp"/>
</dbReference>
<keyword evidence="1" id="KW-0175">Coiled coil</keyword>
<accession>A0A5P1R998</accession>
<dbReference type="Proteomes" id="UP000324760">
    <property type="component" value="Chromosome"/>
</dbReference>
<feature type="transmembrane region" description="Helical" evidence="2">
    <location>
        <begin position="336"/>
        <end position="360"/>
    </location>
</feature>
<dbReference type="PANTHER" id="PTHR32309:SF13">
    <property type="entry name" value="FERRIC ENTEROBACTIN TRANSPORT PROTEIN FEPE"/>
    <property type="match status" value="1"/>
</dbReference>
<reference evidence="3 4" key="1">
    <citation type="journal article" date="2019" name="Biochem. Eng. J.">
        <title>Metabolic engineering of the marine bacteria Neptunomonas concharum for the production of acetoin and meso-2,3-butanediol from acetate.</title>
        <authorList>
            <person name="Li W."/>
            <person name="Pu N."/>
            <person name="Liu C.-X."/>
            <person name="Yuan Q.-P."/>
            <person name="Li Z.-J."/>
        </authorList>
    </citation>
    <scope>NUCLEOTIDE SEQUENCE [LARGE SCALE GENOMIC DNA]</scope>
    <source>
        <strain evidence="3 4">JCM17730</strain>
    </source>
</reference>
<dbReference type="EMBL" id="CP043869">
    <property type="protein sequence ID" value="QEQ95866.1"/>
    <property type="molecule type" value="Genomic_DNA"/>
</dbReference>
<keyword evidence="2" id="KW-0472">Membrane</keyword>
<evidence type="ECO:0000256" key="1">
    <source>
        <dbReference type="SAM" id="Coils"/>
    </source>
</evidence>
<feature type="coiled-coil region" evidence="1">
    <location>
        <begin position="175"/>
        <end position="296"/>
    </location>
</feature>
<dbReference type="RefSeq" id="WP_138986570.1">
    <property type="nucleotide sequence ID" value="NZ_CP043869.1"/>
</dbReference>
<dbReference type="GO" id="GO:0004713">
    <property type="term" value="F:protein tyrosine kinase activity"/>
    <property type="evidence" value="ECO:0007669"/>
    <property type="project" value="TreeGrafter"/>
</dbReference>
<dbReference type="KEGG" id="ncu:F0U83_03630"/>
<protein>
    <submittedName>
        <fullName evidence="3">Chain-length determining protein</fullName>
    </submittedName>
</protein>
<dbReference type="AlphaFoldDB" id="A0A5P1R998"/>
<sequence length="365" mass="41273">MKNIPLKKLEKYGIWLVSGFLIFVVSIYWAIIASDRYVSQSNIVLESPQISTPSLNFSALLRGGAGSADMLLLRDYLLSVDMLRYLEENNGFRQHYSNSDIDLFSRLDESDVSIEELHEYFLKRVSVELDEYAQVLRIKVEAFTPEQAFSISSALLKQGERHMNLMGQRLAQEQVRFLEEQVHELAAGFEQARSELIDYQNLKGLVSPTGTVQSLNEVVAALESQLASLNARETALLGFQSPRSPDVVRVKNEIKALQEQINRERARMATDSGESLNKLSSEYQILELKLKFAQESYAGALGALESTRIEAARKLKQVSILQSPTVPEYSQSPDRLYNVSVFAIITLLISFIINMMITIIRDHQD</sequence>
<proteinExistence type="predicted"/>
<name>A0A5P1R998_9GAMM</name>
<organism evidence="3 4">
    <name type="scientific">Neptunomonas concharum</name>
    <dbReference type="NCBI Taxonomy" id="1031538"/>
    <lineage>
        <taxon>Bacteria</taxon>
        <taxon>Pseudomonadati</taxon>
        <taxon>Pseudomonadota</taxon>
        <taxon>Gammaproteobacteria</taxon>
        <taxon>Oceanospirillales</taxon>
        <taxon>Oceanospirillaceae</taxon>
        <taxon>Neptunomonas</taxon>
    </lineage>
</organism>
<feature type="transmembrane region" description="Helical" evidence="2">
    <location>
        <begin position="12"/>
        <end position="31"/>
    </location>
</feature>
<keyword evidence="2" id="KW-0812">Transmembrane</keyword>
<evidence type="ECO:0000313" key="3">
    <source>
        <dbReference type="EMBL" id="QEQ95866.1"/>
    </source>
</evidence>
<evidence type="ECO:0000313" key="4">
    <source>
        <dbReference type="Proteomes" id="UP000324760"/>
    </source>
</evidence>
<keyword evidence="4" id="KW-1185">Reference proteome</keyword>
<keyword evidence="2" id="KW-1133">Transmembrane helix</keyword>
<gene>
    <name evidence="3" type="ORF">F0U83_03630</name>
</gene>
<dbReference type="GO" id="GO:0005886">
    <property type="term" value="C:plasma membrane"/>
    <property type="evidence" value="ECO:0007669"/>
    <property type="project" value="TreeGrafter"/>
</dbReference>
<dbReference type="PANTHER" id="PTHR32309">
    <property type="entry name" value="TYROSINE-PROTEIN KINASE"/>
    <property type="match status" value="1"/>
</dbReference>